<protein>
    <submittedName>
        <fullName evidence="1">Uncharacterized conserved protein YukE</fullName>
    </submittedName>
</protein>
<dbReference type="Proteomes" id="UP000217103">
    <property type="component" value="Unassembled WGS sequence"/>
</dbReference>
<dbReference type="AlphaFoldDB" id="A0A1H1AT06"/>
<dbReference type="RefSeq" id="WP_131815412.1">
    <property type="nucleotide sequence ID" value="NZ_FNKK01000002.1"/>
</dbReference>
<name>A0A1H1AT06_9ACTN</name>
<keyword evidence="2" id="KW-1185">Reference proteome</keyword>
<proteinExistence type="predicted"/>
<organism evidence="1 2">
    <name type="scientific">Thermostaphylospora chromogena</name>
    <dbReference type="NCBI Taxonomy" id="35622"/>
    <lineage>
        <taxon>Bacteria</taxon>
        <taxon>Bacillati</taxon>
        <taxon>Actinomycetota</taxon>
        <taxon>Actinomycetes</taxon>
        <taxon>Streptosporangiales</taxon>
        <taxon>Thermomonosporaceae</taxon>
        <taxon>Thermostaphylospora</taxon>
    </lineage>
</organism>
<reference evidence="1 2" key="1">
    <citation type="submission" date="2016-10" db="EMBL/GenBank/DDBJ databases">
        <authorList>
            <person name="de Groot N.N."/>
        </authorList>
    </citation>
    <scope>NUCLEOTIDE SEQUENCE [LARGE SCALE GENOMIC DNA]</scope>
    <source>
        <strain evidence="1 2">DSM 43794</strain>
    </source>
</reference>
<dbReference type="InterPro" id="IPR010310">
    <property type="entry name" value="T7SS_ESAT-6-like"/>
</dbReference>
<dbReference type="EMBL" id="FNKK01000002">
    <property type="protein sequence ID" value="SDQ42661.1"/>
    <property type="molecule type" value="Genomic_DNA"/>
</dbReference>
<dbReference type="STRING" id="35622.SAMN04489764_0636"/>
<sequence length="258" mass="27596">MSNDDERGFWDGVGARWKFITAAAMVGTASYWIPTLRPIPGFIALMAGDPEAMRSAARQWAPSSNDDGDGNGEIAAIRATLGNRTENINDYWGGSSQTTFVSQVDTYRRQLEEFDNQRTNMSSALHGSANLYDGVAGFCMAIGGMALALKAASLLARTPKGAFLQVALNEIGVAASKAVERVAGMQTKFVLKASGVLALLATGYGSFSSRLPGMDQAITFQDPQFTSARIAYNDGTGVTPEPPDMSDFEPPSTFHFKI</sequence>
<evidence type="ECO:0000313" key="1">
    <source>
        <dbReference type="EMBL" id="SDQ42661.1"/>
    </source>
</evidence>
<dbReference type="InterPro" id="IPR036689">
    <property type="entry name" value="ESAT-6-like_sf"/>
</dbReference>
<dbReference type="Pfam" id="PF06013">
    <property type="entry name" value="WXG100"/>
    <property type="match status" value="1"/>
</dbReference>
<accession>A0A1H1AT06</accession>
<dbReference type="SUPFAM" id="SSF140453">
    <property type="entry name" value="EsxAB dimer-like"/>
    <property type="match status" value="1"/>
</dbReference>
<dbReference type="Gene3D" id="1.10.287.1060">
    <property type="entry name" value="ESAT-6-like"/>
    <property type="match status" value="1"/>
</dbReference>
<evidence type="ECO:0000313" key="2">
    <source>
        <dbReference type="Proteomes" id="UP000217103"/>
    </source>
</evidence>
<gene>
    <name evidence="1" type="ORF">SAMN04489764_0636</name>
</gene>